<dbReference type="InterPro" id="IPR036291">
    <property type="entry name" value="NAD(P)-bd_dom_sf"/>
</dbReference>
<sequence length="629" mass="68091">MEGFLLQATLYLFAMVIAVPLASRAGLGSVLGYLIAGILIGPVLGLSGSEMTDLQHFAEFGVVMMLFLIGLELEPRALWAMRDKLLGLGGLQVIVTVAAVTTLAMLLGQPLRISLALGMIFALSSTAIVLQTLNEKRLIQTAGGRSAFAVLLTQDIAVIPMLALMPLLALPGARALSKAEVSDHAVAHFIDGLPGWGVTLITLGAVAFVILAGHLLVRPLFRFVHAAKLREINTAMALMIVVGIASLMNLVGLSPALGTFLAGVVLADSEFKHELESDIEPFKGLLMGLFFITVGAGINFTVFTAAPFTTVLLVFALVGLKAAILYVLARAFRLKGGDKTLFTLGLAQAGEFGFVLVSFAVSQRILPAAIAEKTLLIIALSMLITPLLFIAHEQLARFRRDEDGPSADEIDEQQPIIIAGVGRFGQVVNRMVTMSGFQTTVLDADLKTVQLMRTFGFKSYFGDPTRPDLLAAAGLAKARVLVVCLDDKASTTRLVAYARRLRPDLHIIARARDRIHVFELYKAGADDIVREMFDSSLRCARYVLENVGLSEFEAAELEKTFFKLDRAAVRDLAQVWKPGVPVEQNPDYIKRTRELNAELEAEMMERFSRRTSKADAEDRPADAGVTKDG</sequence>
<evidence type="ECO:0000256" key="11">
    <source>
        <dbReference type="SAM" id="MobiDB-lite"/>
    </source>
</evidence>
<feature type="transmembrane region" description="Helical" evidence="12">
    <location>
        <begin position="285"/>
        <end position="303"/>
    </location>
</feature>
<evidence type="ECO:0000256" key="1">
    <source>
        <dbReference type="ARBA" id="ARBA00004141"/>
    </source>
</evidence>
<evidence type="ECO:0000256" key="2">
    <source>
        <dbReference type="ARBA" id="ARBA00005551"/>
    </source>
</evidence>
<comment type="subcellular location">
    <subcellularLocation>
        <location evidence="1">Membrane</location>
        <topology evidence="1">Multi-pass membrane protein</topology>
    </subcellularLocation>
</comment>
<dbReference type="InterPro" id="IPR004771">
    <property type="entry name" value="K/H_exchanger"/>
</dbReference>
<dbReference type="RefSeq" id="WP_233675700.1">
    <property type="nucleotide sequence ID" value="NZ_JAJUOS010000002.1"/>
</dbReference>
<organism evidence="14 15">
    <name type="scientific">Rhodobacter flavimaris</name>
    <dbReference type="NCBI Taxonomy" id="2907145"/>
    <lineage>
        <taxon>Bacteria</taxon>
        <taxon>Pseudomonadati</taxon>
        <taxon>Pseudomonadota</taxon>
        <taxon>Alphaproteobacteria</taxon>
        <taxon>Rhodobacterales</taxon>
        <taxon>Rhodobacter group</taxon>
        <taxon>Rhodobacter</taxon>
    </lineage>
</organism>
<keyword evidence="5" id="KW-0633">Potassium transport</keyword>
<evidence type="ECO:0000256" key="6">
    <source>
        <dbReference type="ARBA" id="ARBA00022692"/>
    </source>
</evidence>
<feature type="transmembrane region" description="Helical" evidence="12">
    <location>
        <begin position="341"/>
        <end position="362"/>
    </location>
</feature>
<dbReference type="Proteomes" id="UP001521181">
    <property type="component" value="Unassembled WGS sequence"/>
</dbReference>
<feature type="transmembrane region" description="Helical" evidence="12">
    <location>
        <begin position="54"/>
        <end position="73"/>
    </location>
</feature>
<feature type="region of interest" description="Disordered" evidence="11">
    <location>
        <begin position="607"/>
        <end position="629"/>
    </location>
</feature>
<proteinExistence type="inferred from homology"/>
<feature type="transmembrane region" description="Helical" evidence="12">
    <location>
        <begin position="310"/>
        <end position="329"/>
    </location>
</feature>
<feature type="transmembrane region" description="Helical" evidence="12">
    <location>
        <begin position="85"/>
        <end position="107"/>
    </location>
</feature>
<evidence type="ECO:0000256" key="9">
    <source>
        <dbReference type="ARBA" id="ARBA00023065"/>
    </source>
</evidence>
<keyword evidence="10 12" id="KW-0472">Membrane</keyword>
<reference evidence="14 15" key="1">
    <citation type="submission" date="2021-12" db="EMBL/GenBank/DDBJ databases">
        <title>Sinirhodobacter sp. WL0062 is a bacterium isolated from seawater.</title>
        <authorList>
            <person name="Wang L."/>
            <person name="He W."/>
            <person name="Zhang D.-F."/>
        </authorList>
    </citation>
    <scope>NUCLEOTIDE SEQUENCE [LARGE SCALE GENOMIC DNA]</scope>
    <source>
        <strain evidence="14 15">WL0062</strain>
    </source>
</reference>
<feature type="transmembrane region" description="Helical" evidence="12">
    <location>
        <begin position="146"/>
        <end position="173"/>
    </location>
</feature>
<evidence type="ECO:0000256" key="7">
    <source>
        <dbReference type="ARBA" id="ARBA00022958"/>
    </source>
</evidence>
<dbReference type="SUPFAM" id="SSF51735">
    <property type="entry name" value="NAD(P)-binding Rossmann-fold domains"/>
    <property type="match status" value="1"/>
</dbReference>
<comment type="caution">
    <text evidence="14">The sequence shown here is derived from an EMBL/GenBank/DDBJ whole genome shotgun (WGS) entry which is preliminary data.</text>
</comment>
<keyword evidence="7" id="KW-0630">Potassium</keyword>
<feature type="transmembrane region" description="Helical" evidence="12">
    <location>
        <begin position="30"/>
        <end position="48"/>
    </location>
</feature>
<feature type="transmembrane region" description="Helical" evidence="12">
    <location>
        <begin position="193"/>
        <end position="217"/>
    </location>
</feature>
<evidence type="ECO:0000256" key="12">
    <source>
        <dbReference type="SAM" id="Phobius"/>
    </source>
</evidence>
<dbReference type="PANTHER" id="PTHR46157">
    <property type="entry name" value="K(+) EFFLUX ANTIPORTER 3, CHLOROPLASTIC"/>
    <property type="match status" value="1"/>
</dbReference>
<feature type="domain" description="RCK N-terminal" evidence="13">
    <location>
        <begin position="413"/>
        <end position="530"/>
    </location>
</feature>
<keyword evidence="3" id="KW-0813">Transport</keyword>
<dbReference type="Pfam" id="PF00999">
    <property type="entry name" value="Na_H_Exchanger"/>
    <property type="match status" value="1"/>
</dbReference>
<dbReference type="EMBL" id="JAJUOS010000002">
    <property type="protein sequence ID" value="MCE5972691.1"/>
    <property type="molecule type" value="Genomic_DNA"/>
</dbReference>
<keyword evidence="6 12" id="KW-0812">Transmembrane</keyword>
<evidence type="ECO:0000256" key="4">
    <source>
        <dbReference type="ARBA" id="ARBA00022449"/>
    </source>
</evidence>
<dbReference type="InterPro" id="IPR006153">
    <property type="entry name" value="Cation/H_exchanger_TM"/>
</dbReference>
<accession>A0ABS8YS44</accession>
<keyword evidence="4" id="KW-0050">Antiport</keyword>
<dbReference type="InterPro" id="IPR038770">
    <property type="entry name" value="Na+/solute_symporter_sf"/>
</dbReference>
<name>A0ABS8YS44_9RHOB</name>
<evidence type="ECO:0000256" key="3">
    <source>
        <dbReference type="ARBA" id="ARBA00022448"/>
    </source>
</evidence>
<dbReference type="PANTHER" id="PTHR46157:SF4">
    <property type="entry name" value="K(+) EFFLUX ANTIPORTER 3, CHLOROPLASTIC"/>
    <property type="match status" value="1"/>
</dbReference>
<evidence type="ECO:0000313" key="15">
    <source>
        <dbReference type="Proteomes" id="UP001521181"/>
    </source>
</evidence>
<feature type="transmembrane region" description="Helical" evidence="12">
    <location>
        <begin position="113"/>
        <end position="134"/>
    </location>
</feature>
<evidence type="ECO:0000256" key="5">
    <source>
        <dbReference type="ARBA" id="ARBA00022538"/>
    </source>
</evidence>
<keyword evidence="8 12" id="KW-1133">Transmembrane helix</keyword>
<feature type="transmembrane region" description="Helical" evidence="12">
    <location>
        <begin position="238"/>
        <end position="265"/>
    </location>
</feature>
<evidence type="ECO:0000256" key="10">
    <source>
        <dbReference type="ARBA" id="ARBA00023136"/>
    </source>
</evidence>
<dbReference type="Pfam" id="PF02254">
    <property type="entry name" value="TrkA_N"/>
    <property type="match status" value="1"/>
</dbReference>
<keyword evidence="9" id="KW-0406">Ion transport</keyword>
<evidence type="ECO:0000256" key="8">
    <source>
        <dbReference type="ARBA" id="ARBA00022989"/>
    </source>
</evidence>
<dbReference type="InterPro" id="IPR003148">
    <property type="entry name" value="RCK_N"/>
</dbReference>
<dbReference type="NCBIfam" id="TIGR00932">
    <property type="entry name" value="2a37"/>
    <property type="match status" value="1"/>
</dbReference>
<dbReference type="PROSITE" id="PS51201">
    <property type="entry name" value="RCK_N"/>
    <property type="match status" value="1"/>
</dbReference>
<keyword evidence="15" id="KW-1185">Reference proteome</keyword>
<feature type="transmembrane region" description="Helical" evidence="12">
    <location>
        <begin position="374"/>
        <end position="391"/>
    </location>
</feature>
<protein>
    <submittedName>
        <fullName evidence="14">Monovalent cation:proton antiporter-2 (CPA2) family protein</fullName>
    </submittedName>
</protein>
<feature type="transmembrane region" description="Helical" evidence="12">
    <location>
        <begin position="6"/>
        <end position="23"/>
    </location>
</feature>
<evidence type="ECO:0000313" key="14">
    <source>
        <dbReference type="EMBL" id="MCE5972691.1"/>
    </source>
</evidence>
<gene>
    <name evidence="14" type="ORF">LZA78_04280</name>
</gene>
<evidence type="ECO:0000259" key="13">
    <source>
        <dbReference type="PROSITE" id="PS51201"/>
    </source>
</evidence>
<dbReference type="Gene3D" id="1.20.1530.20">
    <property type="match status" value="1"/>
</dbReference>
<comment type="similarity">
    <text evidence="2">Belongs to the monovalent cation:proton antiporter 2 (CPA2) transporter (TC 2.A.37) family.</text>
</comment>
<dbReference type="Gene3D" id="3.40.50.720">
    <property type="entry name" value="NAD(P)-binding Rossmann-like Domain"/>
    <property type="match status" value="1"/>
</dbReference>